<gene>
    <name evidence="2" type="ORF">VNO77_02431</name>
</gene>
<dbReference type="AlphaFoldDB" id="A0AAN9RBA6"/>
<dbReference type="GO" id="GO:0046527">
    <property type="term" value="F:glucosyltransferase activity"/>
    <property type="evidence" value="ECO:0007669"/>
    <property type="project" value="TreeGrafter"/>
</dbReference>
<dbReference type="EMBL" id="JAYMYQ010000001">
    <property type="protein sequence ID" value="KAK7360438.1"/>
    <property type="molecule type" value="Genomic_DNA"/>
</dbReference>
<evidence type="ECO:0000313" key="2">
    <source>
        <dbReference type="EMBL" id="KAK7360438.1"/>
    </source>
</evidence>
<evidence type="ECO:0000313" key="3">
    <source>
        <dbReference type="Proteomes" id="UP001367508"/>
    </source>
</evidence>
<name>A0AAN9RBA6_CANGL</name>
<comment type="caution">
    <text evidence="2">The sequence shown here is derived from an EMBL/GenBank/DDBJ whole genome shotgun (WGS) entry which is preliminary data.</text>
</comment>
<keyword evidence="3" id="KW-1185">Reference proteome</keyword>
<accession>A0AAN9RBA6</accession>
<organism evidence="2 3">
    <name type="scientific">Canavalia gladiata</name>
    <name type="common">Sword bean</name>
    <name type="synonym">Dolichos gladiatus</name>
    <dbReference type="NCBI Taxonomy" id="3824"/>
    <lineage>
        <taxon>Eukaryota</taxon>
        <taxon>Viridiplantae</taxon>
        <taxon>Streptophyta</taxon>
        <taxon>Embryophyta</taxon>
        <taxon>Tracheophyta</taxon>
        <taxon>Spermatophyta</taxon>
        <taxon>Magnoliopsida</taxon>
        <taxon>eudicotyledons</taxon>
        <taxon>Gunneridae</taxon>
        <taxon>Pentapetalae</taxon>
        <taxon>rosids</taxon>
        <taxon>fabids</taxon>
        <taxon>Fabales</taxon>
        <taxon>Fabaceae</taxon>
        <taxon>Papilionoideae</taxon>
        <taxon>50 kb inversion clade</taxon>
        <taxon>NPAAA clade</taxon>
        <taxon>indigoferoid/millettioid clade</taxon>
        <taxon>Phaseoleae</taxon>
        <taxon>Canavalia</taxon>
    </lineage>
</organism>
<reference evidence="2 3" key="1">
    <citation type="submission" date="2024-01" db="EMBL/GenBank/DDBJ databases">
        <title>The genomes of 5 underutilized Papilionoideae crops provide insights into root nodulation and disease resistanc.</title>
        <authorList>
            <person name="Jiang F."/>
        </authorList>
    </citation>
    <scope>NUCLEOTIDE SEQUENCE [LARGE SCALE GENOMIC DNA]</scope>
    <source>
        <strain evidence="2">LVBAO_FW01</strain>
        <tissue evidence="2">Leaves</tissue>
    </source>
</reference>
<proteinExistence type="predicted"/>
<evidence type="ECO:0000259" key="1">
    <source>
        <dbReference type="SMART" id="SM01205"/>
    </source>
</evidence>
<dbReference type="PANTHER" id="PTHR12741:SF106">
    <property type="entry name" value="CALLOSE SYNTHASE 5"/>
    <property type="match status" value="1"/>
</dbReference>
<dbReference type="SMART" id="SM01205">
    <property type="entry name" value="FKS1_dom1"/>
    <property type="match status" value="1"/>
</dbReference>
<dbReference type="Proteomes" id="UP001367508">
    <property type="component" value="Unassembled WGS sequence"/>
</dbReference>
<dbReference type="GO" id="GO:0005886">
    <property type="term" value="C:plasma membrane"/>
    <property type="evidence" value="ECO:0007669"/>
    <property type="project" value="TreeGrafter"/>
</dbReference>
<dbReference type="PANTHER" id="PTHR12741">
    <property type="entry name" value="LYST-INTERACTING PROTEIN LIP5 DOPAMINE RESPONSIVE PROTEIN DRG-1"/>
    <property type="match status" value="1"/>
</dbReference>
<feature type="domain" description="1,3-beta-glucan synthase component FKS1-like" evidence="1">
    <location>
        <begin position="225"/>
        <end position="322"/>
    </location>
</feature>
<protein>
    <recommendedName>
        <fullName evidence="1">1,3-beta-glucan synthase component FKS1-like domain-containing protein</fullName>
    </recommendedName>
</protein>
<dbReference type="Pfam" id="PF14288">
    <property type="entry name" value="FKS1_dom1"/>
    <property type="match status" value="1"/>
</dbReference>
<sequence length="512" mass="57497">MPSLLLPILGGENSLGASLGFSQLHPAPIIRAYNKNLREDQLSPSLTNCLRRNELQYPYLFMLTWDNAFTVMAIWSLESVVRCSISMQGKAMQEPCNPSLKVQYMFKLPSTAPAIVENESLANWTPQYGMKLHAKGQHIWSNFEILCGEKTPVCIISAFRYSKAQNLWSLKRSLSRQQNLGASSSRYCISYALLDVAKYQSFLKAFDETVAGCPILPSRTAKGTTREVVLYGLYPLIWGKAANTRFVPKCICYIFYNLVYELLDLLARNVSIVTGENIKPSYGVDDEEFLRKIMTPLWLVRCTQPFEAWIRFPRRIILIPMTAYCPASHNEHASNDYVTMVTLSVLFLINLHGSTLHALLIREVLSFGDAETYVWGFSAKCLHGPTMTLSHFNRTRLSLKSKAAKILSDSSNPRDFLGSVTASVSSHDDYVCRTRIHEMRSASGLHQMQCNLSIGSSPAVTSISSSSDYQVLGIVLQIFLVTFELQNRGVLAEFFTALFGLVQNFTMVSMLD</sequence>
<dbReference type="InterPro" id="IPR026899">
    <property type="entry name" value="FKS1-like_dom1"/>
</dbReference>